<dbReference type="OrthoDB" id="369569at2759"/>
<organism evidence="12 13">
    <name type="scientific">Hypsibius exemplaris</name>
    <name type="common">Freshwater tardigrade</name>
    <dbReference type="NCBI Taxonomy" id="2072580"/>
    <lineage>
        <taxon>Eukaryota</taxon>
        <taxon>Metazoa</taxon>
        <taxon>Ecdysozoa</taxon>
        <taxon>Tardigrada</taxon>
        <taxon>Eutardigrada</taxon>
        <taxon>Parachela</taxon>
        <taxon>Hypsibioidea</taxon>
        <taxon>Hypsibiidae</taxon>
        <taxon>Hypsibius</taxon>
    </lineage>
</organism>
<evidence type="ECO:0000313" key="12">
    <source>
        <dbReference type="EMBL" id="OWA51202.1"/>
    </source>
</evidence>
<comment type="similarity">
    <text evidence="2">Belongs to the EMC4 family.</text>
</comment>
<evidence type="ECO:0000256" key="2">
    <source>
        <dbReference type="ARBA" id="ARBA00007715"/>
    </source>
</evidence>
<evidence type="ECO:0000256" key="5">
    <source>
        <dbReference type="ARBA" id="ARBA00022692"/>
    </source>
</evidence>
<evidence type="ECO:0000256" key="1">
    <source>
        <dbReference type="ARBA" id="ARBA00004477"/>
    </source>
</evidence>
<evidence type="ECO:0000256" key="9">
    <source>
        <dbReference type="ARBA" id="ARBA00031143"/>
    </source>
</evidence>
<keyword evidence="5 11" id="KW-0812">Transmembrane</keyword>
<comment type="subunit">
    <text evidence="3">Component of the ER membrane protein complex (EMC).</text>
</comment>
<evidence type="ECO:0000256" key="4">
    <source>
        <dbReference type="ARBA" id="ARBA00020820"/>
    </source>
</evidence>
<feature type="transmembrane region" description="Helical" evidence="11">
    <location>
        <begin position="137"/>
        <end position="158"/>
    </location>
</feature>
<feature type="transmembrane region" description="Helical" evidence="11">
    <location>
        <begin position="94"/>
        <end position="117"/>
    </location>
</feature>
<dbReference type="PANTHER" id="PTHR19315">
    <property type="entry name" value="ER MEMBRANE PROTEIN COMPLEX SUBUNIT 4"/>
    <property type="match status" value="1"/>
</dbReference>
<proteinExistence type="inferred from homology"/>
<keyword evidence="7 11" id="KW-1133">Transmembrane helix</keyword>
<keyword evidence="13" id="KW-1185">Reference proteome</keyword>
<evidence type="ECO:0000256" key="10">
    <source>
        <dbReference type="SAM" id="MobiDB-lite"/>
    </source>
</evidence>
<reference evidence="13" key="1">
    <citation type="submission" date="2017-01" db="EMBL/GenBank/DDBJ databases">
        <title>Comparative genomics of anhydrobiosis in the tardigrade Hypsibius dujardini.</title>
        <authorList>
            <person name="Yoshida Y."/>
            <person name="Koutsovoulos G."/>
            <person name="Laetsch D."/>
            <person name="Stevens L."/>
            <person name="Kumar S."/>
            <person name="Horikawa D."/>
            <person name="Ishino K."/>
            <person name="Komine S."/>
            <person name="Tomita M."/>
            <person name="Blaxter M."/>
            <person name="Arakawa K."/>
        </authorList>
    </citation>
    <scope>NUCLEOTIDE SEQUENCE [LARGE SCALE GENOMIC DNA]</scope>
    <source>
        <strain evidence="13">Z151</strain>
    </source>
</reference>
<protein>
    <recommendedName>
        <fullName evidence="4">ER membrane protein complex subunit 4</fullName>
    </recommendedName>
    <alternativeName>
        <fullName evidence="9">Transmembrane protein 85</fullName>
    </alternativeName>
</protein>
<accession>A0A9X6RKS1</accession>
<dbReference type="InterPro" id="IPR009445">
    <property type="entry name" value="TMEM85/Emc4"/>
</dbReference>
<dbReference type="EMBL" id="MTYJ01000217">
    <property type="protein sequence ID" value="OWA51202.1"/>
    <property type="molecule type" value="Genomic_DNA"/>
</dbReference>
<sequence length="191" mass="21208">MPTAGATKYSAGKPKKTVSQPERPILTVAIRPEKLFQVSYKGAQNRDDLPRPVGYNPNIAFSSELQTKGTDTDLIVKRSWDIALAPIKQVPMNLFIMWMSGNAISLFPIMMVVMMFFKPVKAIFSAQSTFKTIEGKYAPLQKLVYLLGNVVALGIALYKCNSMGLLPTEPSDWLSFEKPLERVEFLAGGNM</sequence>
<comment type="caution">
    <text evidence="12">The sequence shown here is derived from an EMBL/GenBank/DDBJ whole genome shotgun (WGS) entry which is preliminary data.</text>
</comment>
<keyword evidence="6" id="KW-0256">Endoplasmic reticulum</keyword>
<evidence type="ECO:0000256" key="8">
    <source>
        <dbReference type="ARBA" id="ARBA00023136"/>
    </source>
</evidence>
<comment type="subcellular location">
    <subcellularLocation>
        <location evidence="1">Endoplasmic reticulum membrane</location>
        <topology evidence="1">Multi-pass membrane protein</topology>
    </subcellularLocation>
</comment>
<evidence type="ECO:0000313" key="13">
    <source>
        <dbReference type="Proteomes" id="UP000192578"/>
    </source>
</evidence>
<evidence type="ECO:0000256" key="7">
    <source>
        <dbReference type="ARBA" id="ARBA00022989"/>
    </source>
</evidence>
<dbReference type="Proteomes" id="UP000192578">
    <property type="component" value="Unassembled WGS sequence"/>
</dbReference>
<evidence type="ECO:0000256" key="11">
    <source>
        <dbReference type="SAM" id="Phobius"/>
    </source>
</evidence>
<keyword evidence="8 11" id="KW-0472">Membrane</keyword>
<name>A0A9X6RKS1_HYPEX</name>
<feature type="region of interest" description="Disordered" evidence="10">
    <location>
        <begin position="1"/>
        <end position="22"/>
    </location>
</feature>
<evidence type="ECO:0000256" key="6">
    <source>
        <dbReference type="ARBA" id="ARBA00022824"/>
    </source>
</evidence>
<dbReference type="AlphaFoldDB" id="A0A9X6RKS1"/>
<dbReference type="GO" id="GO:0005789">
    <property type="term" value="C:endoplasmic reticulum membrane"/>
    <property type="evidence" value="ECO:0007669"/>
    <property type="project" value="UniProtKB-SubCell"/>
</dbReference>
<evidence type="ECO:0000256" key="3">
    <source>
        <dbReference type="ARBA" id="ARBA00011276"/>
    </source>
</evidence>
<dbReference type="Pfam" id="PF06417">
    <property type="entry name" value="EMC4"/>
    <property type="match status" value="1"/>
</dbReference>
<gene>
    <name evidence="12" type="ORF">BV898_15696</name>
</gene>